<organism evidence="3 4">
    <name type="scientific">Alteromonas australica</name>
    <dbReference type="NCBI Taxonomy" id="589873"/>
    <lineage>
        <taxon>Bacteria</taxon>
        <taxon>Pseudomonadati</taxon>
        <taxon>Pseudomonadota</taxon>
        <taxon>Gammaproteobacteria</taxon>
        <taxon>Alteromonadales</taxon>
        <taxon>Alteromonadaceae</taxon>
        <taxon>Alteromonas/Salinimonas group</taxon>
        <taxon>Alteromonas</taxon>
    </lineage>
</organism>
<dbReference type="EMBL" id="DNAN01000247">
    <property type="protein sequence ID" value="HAW75481.1"/>
    <property type="molecule type" value="Genomic_DNA"/>
</dbReference>
<dbReference type="Proteomes" id="UP000263517">
    <property type="component" value="Unassembled WGS sequence"/>
</dbReference>
<evidence type="ECO:0000259" key="2">
    <source>
        <dbReference type="Pfam" id="PF22879"/>
    </source>
</evidence>
<dbReference type="InterPro" id="IPR018891">
    <property type="entry name" value="AIPR_C"/>
</dbReference>
<evidence type="ECO:0000313" key="4">
    <source>
        <dbReference type="Proteomes" id="UP000263517"/>
    </source>
</evidence>
<gene>
    <name evidence="3" type="ORF">DCW74_07080</name>
</gene>
<accession>A0A349TPC8</accession>
<proteinExistence type="predicted"/>
<dbReference type="InterPro" id="IPR055101">
    <property type="entry name" value="AIPR_N"/>
</dbReference>
<sequence>MSFQSLFDIRDELLEASKDEHDFVQQYALLEQIPPYLVDTKLIDSEDINSAYFSSEADNLKLNGYTINFTGERLQIFIINDNYLSQSDNEILVSQRSEYDAEFKKVIRFITSAVKGNLDDLQDSEPVKPLVSKLKSIEGLKGFDVVEIFLVSLSITVMSRGGEAHLKSIHFEEENKTFNVKQNGERFSKDILFVRRVIDLNYIANCLVSQGRGKPLKVVFKDVVNKDIEVIKAAEESEFESYLCVLDADMLADLYKRYSSQLLEKNVRSFLQFKGVNRGIKSTIKNEPEKFIAYNNGLTITATDAKVYYQKKSWYLSSLEDFQIVNGGQTTASIYFSRKEGLDISKVKVMAKINVAKNNKTSELDDLISKISEYSNSQSRVSRVDLRSRSPKLVQLKRLSETVMTPSGGYWFFERAKGEFNTRVRKDNNPAKLKRDFPTSKRFTKELLAKYYCAWGEIPFLVKKGGEKIFRLFIEELEPEDGKGIEVNRDFYEQLVAKMILFRKMEEIYGAGKNAIGQLRSAAVPYSIAAIYTYTDGNPESANFALDKLWKQEVIGGELEEILFKLLSLMNDLIKQYSLSDDCGEYAKKSELWDVIKNSKELNHFYDSNEFQLSINKYRAS</sequence>
<dbReference type="RefSeq" id="WP_196897833.1">
    <property type="nucleotide sequence ID" value="NZ_CALBIY010000052.1"/>
</dbReference>
<reference evidence="3 4" key="1">
    <citation type="journal article" date="2018" name="Nat. Biotechnol.">
        <title>A standardized bacterial taxonomy based on genome phylogeny substantially revises the tree of life.</title>
        <authorList>
            <person name="Parks D.H."/>
            <person name="Chuvochina M."/>
            <person name="Waite D.W."/>
            <person name="Rinke C."/>
            <person name="Skarshewski A."/>
            <person name="Chaumeil P.A."/>
            <person name="Hugenholtz P."/>
        </authorList>
    </citation>
    <scope>NUCLEOTIDE SEQUENCE [LARGE SCALE GENOMIC DNA]</scope>
    <source>
        <strain evidence="3">UBA11978</strain>
    </source>
</reference>
<comment type="caution">
    <text evidence="3">The sequence shown here is derived from an EMBL/GenBank/DDBJ whole genome shotgun (WGS) entry which is preliminary data.</text>
</comment>
<dbReference type="AlphaFoldDB" id="A0A349TPC8"/>
<evidence type="ECO:0000259" key="1">
    <source>
        <dbReference type="Pfam" id="PF10592"/>
    </source>
</evidence>
<feature type="domain" description="Abortive phage infection protein C-terminal" evidence="1">
    <location>
        <begin position="263"/>
        <end position="575"/>
    </location>
</feature>
<name>A0A349TPC8_9ALTE</name>
<protein>
    <submittedName>
        <fullName evidence="3">Abortive phage infection protein</fullName>
    </submittedName>
</protein>
<feature type="domain" description="Abortive infection phage resistance protein N-terminal" evidence="2">
    <location>
        <begin position="46"/>
        <end position="152"/>
    </location>
</feature>
<evidence type="ECO:0000313" key="3">
    <source>
        <dbReference type="EMBL" id="HAW75481.1"/>
    </source>
</evidence>
<dbReference type="Pfam" id="PF22879">
    <property type="entry name" value="AIPR_N"/>
    <property type="match status" value="1"/>
</dbReference>
<dbReference type="Pfam" id="PF10592">
    <property type="entry name" value="AIPR"/>
    <property type="match status" value="1"/>
</dbReference>